<evidence type="ECO:0000313" key="3">
    <source>
        <dbReference type="EMBL" id="MPA33609.1"/>
    </source>
</evidence>
<dbReference type="Pfam" id="PF08268">
    <property type="entry name" value="FBA_3"/>
    <property type="match status" value="1"/>
</dbReference>
<dbReference type="Pfam" id="PF00646">
    <property type="entry name" value="F-box"/>
    <property type="match status" value="1"/>
</dbReference>
<evidence type="ECO:0000256" key="1">
    <source>
        <dbReference type="SAM" id="Phobius"/>
    </source>
</evidence>
<dbReference type="InterPro" id="IPR036047">
    <property type="entry name" value="F-box-like_dom_sf"/>
</dbReference>
<dbReference type="InterPro" id="IPR001810">
    <property type="entry name" value="F-box_dom"/>
</dbReference>
<dbReference type="EMBL" id="GHES01003050">
    <property type="protein sequence ID" value="MPA33609.1"/>
    <property type="molecule type" value="Transcribed_RNA"/>
</dbReference>
<dbReference type="PANTHER" id="PTHR31672">
    <property type="entry name" value="BNACNNG10540D PROTEIN"/>
    <property type="match status" value="1"/>
</dbReference>
<dbReference type="PROSITE" id="PS50181">
    <property type="entry name" value="FBOX"/>
    <property type="match status" value="1"/>
</dbReference>
<dbReference type="InterPro" id="IPR017451">
    <property type="entry name" value="F-box-assoc_interact_dom"/>
</dbReference>
<accession>A0A5B6YPK4</accession>
<sequence length="382" mass="44370">MELRKCKKQCEPERIMRRKKKVDYFAYLPDDILFNILILLPAELLRYKFKYVCRRWFNIITNRILFDQASLIIQRPTGEREHVYGTRLVDINEGKFNLRMKEQYLDIPCRGRIRSWCNELLLITDPFKLGALYVFNLVTKEGSTLPPCSSYCSGHVGCKCGLGLAFDKFKGAYKVVHVFLGPNSIQCEILVLKCELLSFKCLKWKKINGPSYIGQRHYFWDDPISVEGRFFHWDVHSAKYIVSMDIVKERFRQTRLPEYGNSLMSNAYFFVEMGGLLSLLIPVSGTQVDVWILKDFQRTVWEKLQCIKSLSYVPSKIYPGRIHPVPIASLKNGSIIIFRKTGSDLGLFAYYLKCNHMAKLEIGIEANERCLVQSTAFGFEQV</sequence>
<keyword evidence="1" id="KW-0472">Membrane</keyword>
<proteinExistence type="predicted"/>
<keyword evidence="1" id="KW-0812">Transmembrane</keyword>
<dbReference type="PANTHER" id="PTHR31672:SF11">
    <property type="entry name" value="F-BOX PROTEIN CPR1-LIKE ISOFORM X2"/>
    <property type="match status" value="1"/>
</dbReference>
<name>A0A5B6YPK4_DAVIN</name>
<organism evidence="3">
    <name type="scientific">Davidia involucrata</name>
    <name type="common">Dove tree</name>
    <dbReference type="NCBI Taxonomy" id="16924"/>
    <lineage>
        <taxon>Eukaryota</taxon>
        <taxon>Viridiplantae</taxon>
        <taxon>Streptophyta</taxon>
        <taxon>Embryophyta</taxon>
        <taxon>Tracheophyta</taxon>
        <taxon>Spermatophyta</taxon>
        <taxon>Magnoliopsida</taxon>
        <taxon>eudicotyledons</taxon>
        <taxon>Gunneridae</taxon>
        <taxon>Pentapetalae</taxon>
        <taxon>asterids</taxon>
        <taxon>Cornales</taxon>
        <taxon>Nyssaceae</taxon>
        <taxon>Davidia</taxon>
    </lineage>
</organism>
<feature type="transmembrane region" description="Helical" evidence="1">
    <location>
        <begin position="24"/>
        <end position="45"/>
    </location>
</feature>
<keyword evidence="1" id="KW-1133">Transmembrane helix</keyword>
<dbReference type="SUPFAM" id="SSF81383">
    <property type="entry name" value="F-box domain"/>
    <property type="match status" value="1"/>
</dbReference>
<dbReference type="InterPro" id="IPR050796">
    <property type="entry name" value="SCF_F-box_component"/>
</dbReference>
<dbReference type="InterPro" id="IPR013187">
    <property type="entry name" value="F-box-assoc_dom_typ3"/>
</dbReference>
<feature type="domain" description="F-box" evidence="2">
    <location>
        <begin position="22"/>
        <end position="69"/>
    </location>
</feature>
<dbReference type="NCBIfam" id="TIGR01640">
    <property type="entry name" value="F_box_assoc_1"/>
    <property type="match status" value="1"/>
</dbReference>
<evidence type="ECO:0000259" key="2">
    <source>
        <dbReference type="PROSITE" id="PS50181"/>
    </source>
</evidence>
<dbReference type="AlphaFoldDB" id="A0A5B6YPK4"/>
<protein>
    <recommendedName>
        <fullName evidence="2">F-box domain-containing protein</fullName>
    </recommendedName>
</protein>
<reference evidence="3" key="1">
    <citation type="submission" date="2019-08" db="EMBL/GenBank/DDBJ databases">
        <title>Reference gene set and small RNA set construction with multiple tissues from Davidia involucrata Baill.</title>
        <authorList>
            <person name="Yang H."/>
            <person name="Zhou C."/>
            <person name="Li G."/>
            <person name="Wang J."/>
            <person name="Gao P."/>
            <person name="Wang M."/>
            <person name="Wang R."/>
            <person name="Zhao Y."/>
        </authorList>
    </citation>
    <scope>NUCLEOTIDE SEQUENCE</scope>
    <source>
        <tissue evidence="3">Mixed with DoveR01_LX</tissue>
    </source>
</reference>
<dbReference type="Gene3D" id="1.20.1280.50">
    <property type="match status" value="1"/>
</dbReference>
<gene>
    <name evidence="3" type="ORF">Din_003050</name>
</gene>